<dbReference type="AlphaFoldDB" id="A0A8B8EFR5"/>
<protein>
    <submittedName>
        <fullName evidence="4">Fibronectin type III domain-containing protein 1-like</fullName>
    </submittedName>
</protein>
<feature type="compositionally biased region" description="Gly residues" evidence="1">
    <location>
        <begin position="147"/>
        <end position="162"/>
    </location>
</feature>
<organism evidence="3 4">
    <name type="scientific">Crassostrea virginica</name>
    <name type="common">Eastern oyster</name>
    <dbReference type="NCBI Taxonomy" id="6565"/>
    <lineage>
        <taxon>Eukaryota</taxon>
        <taxon>Metazoa</taxon>
        <taxon>Spiralia</taxon>
        <taxon>Lophotrochozoa</taxon>
        <taxon>Mollusca</taxon>
        <taxon>Bivalvia</taxon>
        <taxon>Autobranchia</taxon>
        <taxon>Pteriomorphia</taxon>
        <taxon>Ostreida</taxon>
        <taxon>Ostreoidea</taxon>
        <taxon>Ostreidae</taxon>
        <taxon>Crassostrea</taxon>
    </lineage>
</organism>
<feature type="compositionally biased region" description="Gly residues" evidence="1">
    <location>
        <begin position="228"/>
        <end position="256"/>
    </location>
</feature>
<dbReference type="GeneID" id="111133997"/>
<evidence type="ECO:0000313" key="4">
    <source>
        <dbReference type="RefSeq" id="XP_022338456.1"/>
    </source>
</evidence>
<evidence type="ECO:0000313" key="3">
    <source>
        <dbReference type="Proteomes" id="UP000694844"/>
    </source>
</evidence>
<accession>A0A8B8EFR5</accession>
<feature type="region of interest" description="Disordered" evidence="1">
    <location>
        <begin position="225"/>
        <end position="260"/>
    </location>
</feature>
<feature type="compositionally biased region" description="Low complexity" evidence="1">
    <location>
        <begin position="334"/>
        <end position="394"/>
    </location>
</feature>
<proteinExistence type="predicted"/>
<evidence type="ECO:0000256" key="2">
    <source>
        <dbReference type="SAM" id="SignalP"/>
    </source>
</evidence>
<feature type="region of interest" description="Disordered" evidence="1">
    <location>
        <begin position="183"/>
        <end position="206"/>
    </location>
</feature>
<dbReference type="Proteomes" id="UP000694844">
    <property type="component" value="Chromosome 5"/>
</dbReference>
<feature type="region of interest" description="Disordered" evidence="1">
    <location>
        <begin position="83"/>
        <end position="163"/>
    </location>
</feature>
<dbReference type="KEGG" id="cvn:111133997"/>
<evidence type="ECO:0000256" key="1">
    <source>
        <dbReference type="SAM" id="MobiDB-lite"/>
    </source>
</evidence>
<feature type="compositionally biased region" description="Basic residues" evidence="1">
    <location>
        <begin position="107"/>
        <end position="119"/>
    </location>
</feature>
<dbReference type="RefSeq" id="XP_022338456.1">
    <property type="nucleotide sequence ID" value="XM_022482748.1"/>
</dbReference>
<sequence>MAPNRLALVCLVVVLPSVAGWWFSHPNQNQNLNNNVNVNHGFYDPVPAPAPEPPAPEPPAPGPKKIVTKDTVVSINFHAPIKNTFTPSLNIGGGGGGPAPKAPSASPKKKSPKAPKKGKRPEPKKKTPSPKKKSKEPKKKSSPPKGSPGGAPPKGGAGGAGPAGLPMNLVFNNNFPQNMMNIQGSHNNVRGKGVHMPNNNAGGTQKVSQTYKATGGIQTIGGYQAAQQGGGQQGGGQQGGGQQGGGQGGSQGGQASWGGSHYTNIHSVKYPSNDVQVIGNGNEVHTVAGLYNNVKYQKQVAPQPNPMQGMQFKLLLNLLQKMVVKVHTPPKTTPAPTTTTTTTEATTTPAETTTTTEATTTTTTTEPTTTTTEATTTTTEPTTTTTTTEATTTPFSIPPGLLEILLGQLTGGSNVQTQQAAVMDLYGRGGQKAVSMSANSGFGQQATLDILGAAQQAPTTMPPYLDPVAQLDLLAAGGSISGGGSYGASSLTGITPPPAGGAAGGAVDLTWLNKYMPQLALHQRSPVKVISGGSYGTRRTAV</sequence>
<feature type="region of interest" description="Disordered" evidence="1">
    <location>
        <begin position="43"/>
        <end position="66"/>
    </location>
</feature>
<gene>
    <name evidence="4" type="primary">LOC111133997</name>
</gene>
<feature type="signal peptide" evidence="2">
    <location>
        <begin position="1"/>
        <end position="20"/>
    </location>
</feature>
<dbReference type="OrthoDB" id="10494564at2759"/>
<reference evidence="4" key="1">
    <citation type="submission" date="2025-08" db="UniProtKB">
        <authorList>
            <consortium name="RefSeq"/>
        </authorList>
    </citation>
    <scope>IDENTIFICATION</scope>
    <source>
        <tissue evidence="4">Whole sample</tissue>
    </source>
</reference>
<feature type="compositionally biased region" description="Pro residues" evidence="1">
    <location>
        <begin position="46"/>
        <end position="62"/>
    </location>
</feature>
<feature type="chain" id="PRO_5034190789" evidence="2">
    <location>
        <begin position="21"/>
        <end position="542"/>
    </location>
</feature>
<feature type="region of interest" description="Disordered" evidence="1">
    <location>
        <begin position="328"/>
        <end position="396"/>
    </location>
</feature>
<name>A0A8B8EFR5_CRAVI</name>
<keyword evidence="3" id="KW-1185">Reference proteome</keyword>
<feature type="compositionally biased region" description="Polar residues" evidence="1">
    <location>
        <begin position="197"/>
        <end position="206"/>
    </location>
</feature>
<feature type="compositionally biased region" description="Basic residues" evidence="1">
    <location>
        <begin position="126"/>
        <end position="142"/>
    </location>
</feature>
<keyword evidence="2" id="KW-0732">Signal</keyword>